<feature type="compositionally biased region" description="Polar residues" evidence="2">
    <location>
        <begin position="344"/>
        <end position="353"/>
    </location>
</feature>
<keyword evidence="4" id="KW-0808">Transferase</keyword>
<dbReference type="OrthoDB" id="10257972at2759"/>
<dbReference type="InterPro" id="IPR041426">
    <property type="entry name" value="Mos1_HTH"/>
</dbReference>
<evidence type="ECO:0000259" key="3">
    <source>
        <dbReference type="Pfam" id="PF17906"/>
    </source>
</evidence>
<dbReference type="Gene3D" id="3.40.50.150">
    <property type="entry name" value="Vaccinia Virus protein VP39"/>
    <property type="match status" value="1"/>
</dbReference>
<dbReference type="PANTHER" id="PTHR11579">
    <property type="entry name" value="PROTEIN-L-ISOASPARTATE O-METHYLTRANSFERASE"/>
    <property type="match status" value="1"/>
</dbReference>
<evidence type="ECO:0000256" key="2">
    <source>
        <dbReference type="SAM" id="MobiDB-lite"/>
    </source>
</evidence>
<dbReference type="GO" id="GO:0032259">
    <property type="term" value="P:methylation"/>
    <property type="evidence" value="ECO:0007669"/>
    <property type="project" value="UniProtKB-KW"/>
</dbReference>
<sequence>MGGAVSAGRDNDELIDNLKGGKYIRTPRVERVFRALDRADYMLPHSRDTAYKDLAWKDGPLHLSAPCIYSEVMEGLELRKGLSFLNVGSGTGYLSTMVGLILGSGGINHGVEIHPAVIEYANHRHQEFVTKSYSVDEFDFCEPKFVLGNGLCLAPLQAQYDRVYCGAGCPEEYASYFKQLVKVGGILVMPLMDSLVQVRRVTQSSWVSRTLLSVSFAQLKVPTKEDTEDLVKLDDISPPSLQVLCRAAIRNTMRHALLSKHPHLMPAPRRVPLRSAAGPRRICIPVEDDSDVETFNVLHDLDSTNGGNEMNALLNLVLSMGQNRVAGSLLYDHQSSSSSSSSSMTCVVNSSAESDAEFDELSAPEDDGQGSSRSASSDRRARSPTPKPAINTNAPDAKASLCRNSRKDNRAGRRLDSLTDESDDQSKSKSLKSQPRASAQPKKQERVQCKRELRSRTCASSKDSVEHEVMDWDNIVMATTTNAATSFKNSSPKSQGNGDAKKKLQRQKFDSGIGEENSPETSSSIEKTETKSDQSEYSDCSSDVLDEDEKNEAYNEAALSERTCCEWFQKFKNGDFNVEDKDRSGRPKINEYAELEELLKENLSQTQKELALTLEVTQQAVLHRLKLLGMIHKQERDDESRSRGTGRSGRGGRAMKRTRYGLRARSSDSEDEEMSRGPRRRTKKRANADAGAARDGSVEEQRRSALTTHMKLSSNLLPLPPPLRLFVNLGRAY</sequence>
<dbReference type="Gene3D" id="1.10.10.10">
    <property type="entry name" value="Winged helix-like DNA-binding domain superfamily/Winged helix DNA-binding domain"/>
    <property type="match status" value="1"/>
</dbReference>
<dbReference type="InterPro" id="IPR029063">
    <property type="entry name" value="SAM-dependent_MTases_sf"/>
</dbReference>
<accession>A0A4C1X178</accession>
<dbReference type="InterPro" id="IPR000682">
    <property type="entry name" value="PCMT"/>
</dbReference>
<dbReference type="InterPro" id="IPR036388">
    <property type="entry name" value="WH-like_DNA-bd_sf"/>
</dbReference>
<protein>
    <submittedName>
        <fullName evidence="4">Protein-L-isoaspartate O-methyltransferase domain-containing protein 1</fullName>
    </submittedName>
</protein>
<proteinExistence type="inferred from homology"/>
<evidence type="ECO:0000256" key="1">
    <source>
        <dbReference type="ARBA" id="ARBA00005369"/>
    </source>
</evidence>
<feature type="compositionally biased region" description="Basic and acidic residues" evidence="2">
    <location>
        <begin position="442"/>
        <end position="455"/>
    </location>
</feature>
<feature type="compositionally biased region" description="Polar residues" evidence="2">
    <location>
        <begin position="483"/>
        <end position="497"/>
    </location>
</feature>
<feature type="domain" description="Mos1 transposase HTH" evidence="3">
    <location>
        <begin position="551"/>
        <end position="575"/>
    </location>
</feature>
<dbReference type="GO" id="GO:0005737">
    <property type="term" value="C:cytoplasm"/>
    <property type="evidence" value="ECO:0007669"/>
    <property type="project" value="TreeGrafter"/>
</dbReference>
<name>A0A4C1X178_EUMVA</name>
<reference evidence="4 5" key="1">
    <citation type="journal article" date="2019" name="Commun. Biol.">
        <title>The bagworm genome reveals a unique fibroin gene that provides high tensile strength.</title>
        <authorList>
            <person name="Kono N."/>
            <person name="Nakamura H."/>
            <person name="Ohtoshi R."/>
            <person name="Tomita M."/>
            <person name="Numata K."/>
            <person name="Arakawa K."/>
        </authorList>
    </citation>
    <scope>NUCLEOTIDE SEQUENCE [LARGE SCALE GENOMIC DNA]</scope>
</reference>
<evidence type="ECO:0000313" key="5">
    <source>
        <dbReference type="Proteomes" id="UP000299102"/>
    </source>
</evidence>
<organism evidence="4 5">
    <name type="scientific">Eumeta variegata</name>
    <name type="common">Bagworm moth</name>
    <name type="synonym">Eumeta japonica</name>
    <dbReference type="NCBI Taxonomy" id="151549"/>
    <lineage>
        <taxon>Eukaryota</taxon>
        <taxon>Metazoa</taxon>
        <taxon>Ecdysozoa</taxon>
        <taxon>Arthropoda</taxon>
        <taxon>Hexapoda</taxon>
        <taxon>Insecta</taxon>
        <taxon>Pterygota</taxon>
        <taxon>Neoptera</taxon>
        <taxon>Endopterygota</taxon>
        <taxon>Lepidoptera</taxon>
        <taxon>Glossata</taxon>
        <taxon>Ditrysia</taxon>
        <taxon>Tineoidea</taxon>
        <taxon>Psychidae</taxon>
        <taxon>Oiketicinae</taxon>
        <taxon>Eumeta</taxon>
    </lineage>
</organism>
<keyword evidence="4" id="KW-0489">Methyltransferase</keyword>
<dbReference type="Proteomes" id="UP000299102">
    <property type="component" value="Unassembled WGS sequence"/>
</dbReference>
<dbReference type="GO" id="GO:0004719">
    <property type="term" value="F:protein-L-isoaspartate (D-aspartate) O-methyltransferase activity"/>
    <property type="evidence" value="ECO:0007669"/>
    <property type="project" value="InterPro"/>
</dbReference>
<feature type="region of interest" description="Disordered" evidence="2">
    <location>
        <begin position="333"/>
        <end position="465"/>
    </location>
</feature>
<dbReference type="AlphaFoldDB" id="A0A4C1X178"/>
<evidence type="ECO:0000313" key="4">
    <source>
        <dbReference type="EMBL" id="GBP56830.1"/>
    </source>
</evidence>
<dbReference type="STRING" id="151549.A0A4C1X178"/>
<dbReference type="PANTHER" id="PTHR11579:SF9">
    <property type="entry name" value="PROTEIN-L-ISOASPARTATE O-METHYLTRANSFERASE"/>
    <property type="match status" value="1"/>
</dbReference>
<dbReference type="EMBL" id="BGZK01000702">
    <property type="protein sequence ID" value="GBP56830.1"/>
    <property type="molecule type" value="Genomic_DNA"/>
</dbReference>
<comment type="similarity">
    <text evidence="1">Belongs to the methyltransferase superfamily. L-isoaspartyl/D-aspartyl protein methyltransferase family.</text>
</comment>
<gene>
    <name evidence="4" type="primary">Pcmtd1</name>
    <name evidence="4" type="ORF">EVAR_41466_1</name>
</gene>
<dbReference type="Pfam" id="PF01135">
    <property type="entry name" value="PCMT"/>
    <property type="match status" value="1"/>
</dbReference>
<keyword evidence="5" id="KW-1185">Reference proteome</keyword>
<feature type="region of interest" description="Disordered" evidence="2">
    <location>
        <begin position="483"/>
        <end position="548"/>
    </location>
</feature>
<feature type="compositionally biased region" description="Basic residues" evidence="2">
    <location>
        <begin position="653"/>
        <end position="662"/>
    </location>
</feature>
<comment type="caution">
    <text evidence="4">The sequence shown here is derived from an EMBL/GenBank/DDBJ whole genome shotgun (WGS) entry which is preliminary data.</text>
</comment>
<feature type="compositionally biased region" description="Basic and acidic residues" evidence="2">
    <location>
        <begin position="633"/>
        <end position="642"/>
    </location>
</feature>
<dbReference type="Gene3D" id="1.10.10.1450">
    <property type="match status" value="1"/>
</dbReference>
<dbReference type="SUPFAM" id="SSF53335">
    <property type="entry name" value="S-adenosyl-L-methionine-dependent methyltransferases"/>
    <property type="match status" value="1"/>
</dbReference>
<feature type="compositionally biased region" description="Acidic residues" evidence="2">
    <location>
        <begin position="354"/>
        <end position="368"/>
    </location>
</feature>
<dbReference type="Pfam" id="PF17906">
    <property type="entry name" value="HTH_48"/>
    <property type="match status" value="1"/>
</dbReference>
<feature type="region of interest" description="Disordered" evidence="2">
    <location>
        <begin position="633"/>
        <end position="704"/>
    </location>
</feature>
<feature type="compositionally biased region" description="Basic and acidic residues" evidence="2">
    <location>
        <begin position="405"/>
        <end position="417"/>
    </location>
</feature>